<dbReference type="InterPro" id="IPR056924">
    <property type="entry name" value="SH3_Tf2-1"/>
</dbReference>
<keyword evidence="13" id="KW-0239">DNA-directed DNA polymerase</keyword>
<evidence type="ECO:0000259" key="20">
    <source>
        <dbReference type="PROSITE" id="PS50994"/>
    </source>
</evidence>
<keyword evidence="11" id="KW-0229">DNA integration</keyword>
<dbReference type="PROSITE" id="PS50994">
    <property type="entry name" value="INTEGRASE"/>
    <property type="match status" value="1"/>
</dbReference>
<keyword evidence="10" id="KW-0694">RNA-binding</keyword>
<dbReference type="InterPro" id="IPR050951">
    <property type="entry name" value="Retrovirus_Pol_polyprotein"/>
</dbReference>
<dbReference type="GO" id="GO:0006508">
    <property type="term" value="P:proteolysis"/>
    <property type="evidence" value="ECO:0007669"/>
    <property type="project" value="UniProtKB-KW"/>
</dbReference>
<evidence type="ECO:0000256" key="10">
    <source>
        <dbReference type="ARBA" id="ARBA00022884"/>
    </source>
</evidence>
<comment type="caution">
    <text evidence="21">The sequence shown here is derived from an EMBL/GenBank/DDBJ whole genome shotgun (WGS) entry which is preliminary data.</text>
</comment>
<dbReference type="Pfam" id="PF17919">
    <property type="entry name" value="RT_RNaseH_2"/>
    <property type="match status" value="1"/>
</dbReference>
<dbReference type="Pfam" id="PF00078">
    <property type="entry name" value="RVT_1"/>
    <property type="match status" value="1"/>
</dbReference>
<dbReference type="PROSITE" id="PS50878">
    <property type="entry name" value="RT_POL"/>
    <property type="match status" value="1"/>
</dbReference>
<feature type="domain" description="Reverse transcriptase" evidence="19">
    <location>
        <begin position="613"/>
        <end position="792"/>
    </location>
</feature>
<feature type="coiled-coil region" evidence="17">
    <location>
        <begin position="1309"/>
        <end position="1343"/>
    </location>
</feature>
<keyword evidence="12" id="KW-0695">RNA-directed DNA polymerase</keyword>
<dbReference type="InterPro" id="IPR016197">
    <property type="entry name" value="Chromo-like_dom_sf"/>
</dbReference>
<dbReference type="InterPro" id="IPR000477">
    <property type="entry name" value="RT_dom"/>
</dbReference>
<keyword evidence="7" id="KW-0255">Endonuclease</keyword>
<dbReference type="InterPro" id="IPR012337">
    <property type="entry name" value="RNaseH-like_sf"/>
</dbReference>
<dbReference type="CDD" id="cd00303">
    <property type="entry name" value="retropepsin_like"/>
    <property type="match status" value="1"/>
</dbReference>
<dbReference type="GO" id="GO:0004519">
    <property type="term" value="F:endonuclease activity"/>
    <property type="evidence" value="ECO:0007669"/>
    <property type="project" value="UniProtKB-KW"/>
</dbReference>
<dbReference type="GO" id="GO:0006310">
    <property type="term" value="P:DNA recombination"/>
    <property type="evidence" value="ECO:0007669"/>
    <property type="project" value="UniProtKB-KW"/>
</dbReference>
<evidence type="ECO:0000256" key="18">
    <source>
        <dbReference type="SAM" id="MobiDB-lite"/>
    </source>
</evidence>
<dbReference type="Gene3D" id="3.10.10.10">
    <property type="entry name" value="HIV Type 1 Reverse Transcriptase, subunit A, domain 1"/>
    <property type="match status" value="1"/>
</dbReference>
<proteinExistence type="predicted"/>
<dbReference type="SUPFAM" id="SSF50630">
    <property type="entry name" value="Acid proteases"/>
    <property type="match status" value="1"/>
</dbReference>
<keyword evidence="4" id="KW-0540">Nuclease</keyword>
<keyword evidence="3" id="KW-0548">Nucleotidyltransferase</keyword>
<dbReference type="InterPro" id="IPR041577">
    <property type="entry name" value="RT_RNaseH_2"/>
</dbReference>
<gene>
    <name evidence="21" type="ORF">A2U01_0000093</name>
</gene>
<keyword evidence="22" id="KW-1185">Reference proteome</keyword>
<dbReference type="Pfam" id="PF17921">
    <property type="entry name" value="Integrase_H2C2"/>
    <property type="match status" value="1"/>
</dbReference>
<dbReference type="FunFam" id="3.10.10.10:FF:000007">
    <property type="entry name" value="Retrovirus-related Pol polyprotein from transposon 17.6-like Protein"/>
    <property type="match status" value="1"/>
</dbReference>
<keyword evidence="6" id="KW-0064">Aspartyl protease</keyword>
<keyword evidence="16" id="KW-0511">Multifunctional enzyme</keyword>
<dbReference type="GO" id="GO:0015074">
    <property type="term" value="P:DNA integration"/>
    <property type="evidence" value="ECO:0007669"/>
    <property type="project" value="UniProtKB-KW"/>
</dbReference>
<dbReference type="InterPro" id="IPR001969">
    <property type="entry name" value="Aspartic_peptidase_AS"/>
</dbReference>
<dbReference type="Proteomes" id="UP000265520">
    <property type="component" value="Unassembled WGS sequence"/>
</dbReference>
<evidence type="ECO:0000256" key="4">
    <source>
        <dbReference type="ARBA" id="ARBA00022722"/>
    </source>
</evidence>
<evidence type="ECO:0000256" key="8">
    <source>
        <dbReference type="ARBA" id="ARBA00022801"/>
    </source>
</evidence>
<keyword evidence="15" id="KW-0233">DNA recombination</keyword>
<keyword evidence="9" id="KW-0460">Magnesium</keyword>
<evidence type="ECO:0000256" key="12">
    <source>
        <dbReference type="ARBA" id="ARBA00022918"/>
    </source>
</evidence>
<evidence type="ECO:0000256" key="2">
    <source>
        <dbReference type="ARBA" id="ARBA00022679"/>
    </source>
</evidence>
<sequence>MPTQKNQSQIQLIRGMDDKIASLEAEMSGMKTTLANMEHNQTRLIALFEKSLGKKITTEEERVADDTGEGSVHRSTPASNNQLEGEALAEFRRSVKKVELPTFDGEDPAGWISRAEVYFRVQDTRPEVKVNLAQLCMEGPTIHFFNSLINENEDLTWDRLKEALLERYGGHGEGDVYEQLTELRQKGTVDEYITDFEYLTAQIPKLHEKQFLGYFLHGLKEEIRGKVRSLTVVGDLSRSKVLQVARTVERETKRDYGPGYNKSHKPGHGSNRVGPNGSNKNDWVFVNNKESGSAGGQGLSYNELMERKQKGLCFKCGGAFHPMHQCPDRQLKVLIVDDEEAEEQGGKLLAVEVESEEEEVQGEMSMLEFQQFQQLNQQRGSRLQVIKLRGTIHEVPVVILVDSGASHNFISQHLVHKMNWKTMEGPPMSIKLGDGSCAKTKGVCEDLEIGMEGLKIRVDVQIFDLGCVDVVLGIEWLRTLGDMIVNWQKQTMSFWFNKEWVTVKGMEDQLGVMETLHSVLCKPWWNGVAGWKGVKNKVNSGVFHTLEEEKSQELEQLLNLCAEVFQDPKGLPPKRMKEHVIALKEGEEAVNVRPYRYPYHHKNEIERQVKEMLSNGIIRPSTSSFSSPVILVKKKDGTWRMCIDYRALNKATIPDKFPIPVIEELLDELHGAKYFSKLDLKSGYHQVRVKEEDIHKTAFRTHEGHYEFMVMPFGLMNAPSTFQSLMNEVFKPLLRKTVLVFFDDILVYSKSWQEHLVHLEQVLKVLQTHGLVANKKKCQFGQQSIEYLGHLINGEGVAVDPNKVVSVTNWPVPKNVKGVRGFLGLTGYYRKFIKDYGKIAKPLTELTKKDAFVWSEEAYRAFENLKRSLTTAPVLALPDFNKDFIIECDASGGGIGAILMQAKKPIAYFSKALGVRNLTKSAYEKELMAVVLAIQHWRPYLIGRKFIVSTDQKSLKQLLQQRMVTADQQNWAAKLLGYDFEIVYKPGKLNRGADALSRINEGGEMCQVISCVQWKDELMLKAEIQQDDQLQQIIKDLQADIHSRPGYEYKQGVLLYEGRLVLSAKSSLIPVMLYEFHTTPQGGHSGFYRTYRRLAANVYWIGMKNTVQEFVKACDICQRQKYLTSSPGGLLQPLPILDRIWEDLSMDFITGLPKSKGYEAILVIVDRLSKYTHFVPLKHPYTAKTIAEVFVKEVVRLHGLPLSIVSDRDPIFMSNFWKELFKLQGTKLKMSTSYHPETDGQTEVVNRCLETYLRCFISDQPKTWSNWLSWSEYWFNTSYHAATGKTPYEIVYGRAPPVITRWVQGETRVAAVQKELLDRDEALRQLREQLLRAQDRMKQLVDKKRCDRTFEVGEWVFVKLRAHRQQSVVCRINAKLSARYYGPYPVLDRIGAVAYKLKLPEGSRIHPVFHVSLLKKAVGTYHEEEELPELEGESGVLIEPEEVLARRVVQVQNETIEQVLIHWKGQGIEEATWEDVIMMKSQFPHLCLEDKAFNSGGSIVRTQFSNNDNTDTSFIQSSVGPRVWQVYSRRKKMPKVS</sequence>
<dbReference type="PANTHER" id="PTHR37984:SF5">
    <property type="entry name" value="PROTEIN NYNRIN-LIKE"/>
    <property type="match status" value="1"/>
</dbReference>
<dbReference type="Pfam" id="PF24626">
    <property type="entry name" value="SH3_Tf2-1"/>
    <property type="match status" value="1"/>
</dbReference>
<dbReference type="FunFam" id="3.30.70.270:FF:000115">
    <property type="entry name" value="Polyprotein of retroviral origin, putative"/>
    <property type="match status" value="1"/>
</dbReference>
<feature type="domain" description="Integrase catalytic" evidence="20">
    <location>
        <begin position="1131"/>
        <end position="1295"/>
    </location>
</feature>
<evidence type="ECO:0000256" key="17">
    <source>
        <dbReference type="SAM" id="Coils"/>
    </source>
</evidence>
<evidence type="ECO:0000259" key="19">
    <source>
        <dbReference type="PROSITE" id="PS50878"/>
    </source>
</evidence>
<evidence type="ECO:0000256" key="7">
    <source>
        <dbReference type="ARBA" id="ARBA00022759"/>
    </source>
</evidence>
<evidence type="ECO:0000313" key="21">
    <source>
        <dbReference type="EMBL" id="MCH79345.1"/>
    </source>
</evidence>
<feature type="region of interest" description="Disordered" evidence="18">
    <location>
        <begin position="59"/>
        <end position="81"/>
    </location>
</feature>
<dbReference type="FunFam" id="3.30.420.10:FF:000219">
    <property type="entry name" value="Putative retroelement"/>
    <property type="match status" value="1"/>
</dbReference>
<dbReference type="GO" id="GO:0003964">
    <property type="term" value="F:RNA-directed DNA polymerase activity"/>
    <property type="evidence" value="ECO:0007669"/>
    <property type="project" value="UniProtKB-KW"/>
</dbReference>
<evidence type="ECO:0000256" key="6">
    <source>
        <dbReference type="ARBA" id="ARBA00022750"/>
    </source>
</evidence>
<evidence type="ECO:0000256" key="5">
    <source>
        <dbReference type="ARBA" id="ARBA00022723"/>
    </source>
</evidence>
<dbReference type="CDD" id="cd09274">
    <property type="entry name" value="RNase_HI_RT_Ty3"/>
    <property type="match status" value="1"/>
</dbReference>
<dbReference type="InterPro" id="IPR043502">
    <property type="entry name" value="DNA/RNA_pol_sf"/>
</dbReference>
<dbReference type="Gene3D" id="3.30.420.10">
    <property type="entry name" value="Ribonuclease H-like superfamily/Ribonuclease H"/>
    <property type="match status" value="1"/>
</dbReference>
<dbReference type="SUPFAM" id="SSF53098">
    <property type="entry name" value="Ribonuclease H-like"/>
    <property type="match status" value="1"/>
</dbReference>
<dbReference type="GO" id="GO:0003677">
    <property type="term" value="F:DNA binding"/>
    <property type="evidence" value="ECO:0007669"/>
    <property type="project" value="UniProtKB-KW"/>
</dbReference>
<keyword evidence="8" id="KW-0378">Hydrolase</keyword>
<dbReference type="InterPro" id="IPR005162">
    <property type="entry name" value="Retrotrans_gag_dom"/>
</dbReference>
<keyword evidence="14" id="KW-0238">DNA-binding</keyword>
<keyword evidence="17" id="KW-0175">Coiled coil</keyword>
<keyword evidence="5" id="KW-0479">Metal-binding</keyword>
<evidence type="ECO:0000256" key="11">
    <source>
        <dbReference type="ARBA" id="ARBA00022908"/>
    </source>
</evidence>
<evidence type="ECO:0000256" key="13">
    <source>
        <dbReference type="ARBA" id="ARBA00022932"/>
    </source>
</evidence>
<evidence type="ECO:0000256" key="14">
    <source>
        <dbReference type="ARBA" id="ARBA00023125"/>
    </source>
</evidence>
<dbReference type="Gene3D" id="3.30.70.270">
    <property type="match status" value="2"/>
</dbReference>
<dbReference type="InterPro" id="IPR021109">
    <property type="entry name" value="Peptidase_aspartic_dom_sf"/>
</dbReference>
<keyword evidence="2" id="KW-0808">Transferase</keyword>
<dbReference type="Pfam" id="PF08284">
    <property type="entry name" value="RVP_2"/>
    <property type="match status" value="1"/>
</dbReference>
<dbReference type="SUPFAM" id="SSF54160">
    <property type="entry name" value="Chromo domain-like"/>
    <property type="match status" value="1"/>
</dbReference>
<reference evidence="21 22" key="1">
    <citation type="journal article" date="2018" name="Front. Plant Sci.">
        <title>Red Clover (Trifolium pratense) and Zigzag Clover (T. medium) - A Picture of Genomic Similarities and Differences.</title>
        <authorList>
            <person name="Dluhosova J."/>
            <person name="Istvanek J."/>
            <person name="Nedelnik J."/>
            <person name="Repkova J."/>
        </authorList>
    </citation>
    <scope>NUCLEOTIDE SEQUENCE [LARGE SCALE GENOMIC DNA]</scope>
    <source>
        <strain evidence="22">cv. 10/8</strain>
        <tissue evidence="21">Leaf</tissue>
    </source>
</reference>
<dbReference type="PANTHER" id="PTHR37984">
    <property type="entry name" value="PROTEIN CBG26694"/>
    <property type="match status" value="1"/>
</dbReference>
<evidence type="ECO:0000256" key="16">
    <source>
        <dbReference type="ARBA" id="ARBA00023268"/>
    </source>
</evidence>
<dbReference type="InterPro" id="IPR041588">
    <property type="entry name" value="Integrase_H2C2"/>
</dbReference>
<dbReference type="CDD" id="cd01647">
    <property type="entry name" value="RT_LTR"/>
    <property type="match status" value="1"/>
</dbReference>
<evidence type="ECO:0000256" key="3">
    <source>
        <dbReference type="ARBA" id="ARBA00022695"/>
    </source>
</evidence>
<dbReference type="Gene3D" id="3.10.20.370">
    <property type="match status" value="1"/>
</dbReference>
<evidence type="ECO:0000256" key="1">
    <source>
        <dbReference type="ARBA" id="ARBA00022670"/>
    </source>
</evidence>
<dbReference type="Pfam" id="PF03732">
    <property type="entry name" value="Retrotrans_gag"/>
    <property type="match status" value="1"/>
</dbReference>
<dbReference type="Gene3D" id="1.10.340.70">
    <property type="match status" value="1"/>
</dbReference>
<protein>
    <submittedName>
        <fullName evidence="21">Ty3/gypsy retrotransposon protein</fullName>
    </submittedName>
</protein>
<dbReference type="InterPro" id="IPR036397">
    <property type="entry name" value="RNaseH_sf"/>
</dbReference>
<dbReference type="GO" id="GO:0003887">
    <property type="term" value="F:DNA-directed DNA polymerase activity"/>
    <property type="evidence" value="ECO:0007669"/>
    <property type="project" value="UniProtKB-KW"/>
</dbReference>
<organism evidence="21 22">
    <name type="scientific">Trifolium medium</name>
    <dbReference type="NCBI Taxonomy" id="97028"/>
    <lineage>
        <taxon>Eukaryota</taxon>
        <taxon>Viridiplantae</taxon>
        <taxon>Streptophyta</taxon>
        <taxon>Embryophyta</taxon>
        <taxon>Tracheophyta</taxon>
        <taxon>Spermatophyta</taxon>
        <taxon>Magnoliopsida</taxon>
        <taxon>eudicotyledons</taxon>
        <taxon>Gunneridae</taxon>
        <taxon>Pentapetalae</taxon>
        <taxon>rosids</taxon>
        <taxon>fabids</taxon>
        <taxon>Fabales</taxon>
        <taxon>Fabaceae</taxon>
        <taxon>Papilionoideae</taxon>
        <taxon>50 kb inversion clade</taxon>
        <taxon>NPAAA clade</taxon>
        <taxon>Hologalegina</taxon>
        <taxon>IRL clade</taxon>
        <taxon>Trifolieae</taxon>
        <taxon>Trifolium</taxon>
    </lineage>
</organism>
<dbReference type="EMBL" id="LXQA010000055">
    <property type="protein sequence ID" value="MCH79345.1"/>
    <property type="molecule type" value="Genomic_DNA"/>
</dbReference>
<dbReference type="Gene3D" id="2.40.70.10">
    <property type="entry name" value="Acid Proteases"/>
    <property type="match status" value="1"/>
</dbReference>
<dbReference type="InterPro" id="IPR001584">
    <property type="entry name" value="Integrase_cat-core"/>
</dbReference>
<accession>A0A392LWT6</accession>
<dbReference type="PROSITE" id="PS00141">
    <property type="entry name" value="ASP_PROTEASE"/>
    <property type="match status" value="1"/>
</dbReference>
<evidence type="ECO:0000313" key="22">
    <source>
        <dbReference type="Proteomes" id="UP000265520"/>
    </source>
</evidence>
<name>A0A392LWT6_9FABA</name>
<dbReference type="GO" id="GO:0004190">
    <property type="term" value="F:aspartic-type endopeptidase activity"/>
    <property type="evidence" value="ECO:0007669"/>
    <property type="project" value="UniProtKB-KW"/>
</dbReference>
<keyword evidence="1" id="KW-0645">Protease</keyword>
<dbReference type="GO" id="GO:0046872">
    <property type="term" value="F:metal ion binding"/>
    <property type="evidence" value="ECO:0007669"/>
    <property type="project" value="UniProtKB-KW"/>
</dbReference>
<dbReference type="SUPFAM" id="SSF56672">
    <property type="entry name" value="DNA/RNA polymerases"/>
    <property type="match status" value="1"/>
</dbReference>
<evidence type="ECO:0000256" key="9">
    <source>
        <dbReference type="ARBA" id="ARBA00022842"/>
    </source>
</evidence>
<feature type="region of interest" description="Disordered" evidence="18">
    <location>
        <begin position="252"/>
        <end position="287"/>
    </location>
</feature>
<evidence type="ECO:0000256" key="15">
    <source>
        <dbReference type="ARBA" id="ARBA00023172"/>
    </source>
</evidence>
<dbReference type="InterPro" id="IPR043128">
    <property type="entry name" value="Rev_trsase/Diguanyl_cyclase"/>
</dbReference>
<dbReference type="GO" id="GO:0003723">
    <property type="term" value="F:RNA binding"/>
    <property type="evidence" value="ECO:0007669"/>
    <property type="project" value="UniProtKB-KW"/>
</dbReference>